<evidence type="ECO:0000313" key="1">
    <source>
        <dbReference type="EMBL" id="QKQ45460.1"/>
    </source>
</evidence>
<accession>A0A6N0JEZ7</accession>
<organism evidence="1 2">
    <name type="scientific">Achromobacter denitrificans</name>
    <name type="common">Alcaligenes denitrificans</name>
    <dbReference type="NCBI Taxonomy" id="32002"/>
    <lineage>
        <taxon>Bacteria</taxon>
        <taxon>Pseudomonadati</taxon>
        <taxon>Pseudomonadota</taxon>
        <taxon>Betaproteobacteria</taxon>
        <taxon>Burkholderiales</taxon>
        <taxon>Alcaligenaceae</taxon>
        <taxon>Achromobacter</taxon>
    </lineage>
</organism>
<dbReference type="Proteomes" id="UP000509782">
    <property type="component" value="Chromosome"/>
</dbReference>
<dbReference type="RefSeq" id="WP_174715596.1">
    <property type="nucleotide sequence ID" value="NZ_CADIKP010000006.1"/>
</dbReference>
<proteinExistence type="predicted"/>
<reference evidence="1 2" key="1">
    <citation type="submission" date="2020-05" db="EMBL/GenBank/DDBJ databases">
        <title>FDA dAtabase for Regulatory Grade micrObial Sequences (FDA-ARGOS): Supporting development and validation of Infectious Disease Dx tests.</title>
        <authorList>
            <person name="Sproer C."/>
            <person name="Gronow S."/>
            <person name="Severitt S."/>
            <person name="Schroder I."/>
            <person name="Tallon L."/>
            <person name="Sadzewicz L."/>
            <person name="Zhao X."/>
            <person name="Vavikolanu K."/>
            <person name="Mehta A."/>
            <person name="Aluvathingal J."/>
            <person name="Nadendla S."/>
            <person name="Myers T."/>
            <person name="Yan Y."/>
            <person name="Sichtig H."/>
        </authorList>
    </citation>
    <scope>NUCLEOTIDE SEQUENCE [LARGE SCALE GENOMIC DNA]</scope>
    <source>
        <strain evidence="1 2">FDAARGOS_787</strain>
    </source>
</reference>
<sequence length="98" mass="11305">MDQYVDNMASRPGWADAWRWIRKDRSQPIEFTAKPWDDSMTFNVSNGCAILRTEVLVDDDIFQEAIIKVEYWPDPDRMPDIRSLPMGANGSNLVKANN</sequence>
<dbReference type="AlphaFoldDB" id="A0A6N0JEZ7"/>
<evidence type="ECO:0000313" key="2">
    <source>
        <dbReference type="Proteomes" id="UP000509782"/>
    </source>
</evidence>
<name>A0A6N0JEZ7_ACHDE</name>
<protein>
    <submittedName>
        <fullName evidence="1">Uncharacterized protein</fullName>
    </submittedName>
</protein>
<gene>
    <name evidence="1" type="ORF">FOC81_01520</name>
</gene>
<dbReference type="EMBL" id="CP054569">
    <property type="protein sequence ID" value="QKQ45460.1"/>
    <property type="molecule type" value="Genomic_DNA"/>
</dbReference>